<dbReference type="Proteomes" id="UP001327560">
    <property type="component" value="Chromosome 7"/>
</dbReference>
<sequence length="361" mass="39436">MIEFLTSTKSLNYTLIVYILESGYSHHTAKANKNIKPQQIDRRPQLTAIMAMHAAKVVLLDTCTILKEALLLPNKNLSLILSVFFISFLASAALSLSGYLLSIYPFLAQLTNISPSPSSSAYPDLLKELIAVELVLNVVALIISFILRTIIIYALAMTYTCNLLTLRELLCEVKGMMKGPFITQLCVTLLRLGCVVLLTAFVSTCARDDAAHGATLWIAVVVAASLVAAAAYLYLVTLCSLSVAVSVVEQGRYGVGAFRRATELMEGRKWNGVAIVVASVVVTHVITVVYNLVFGKIPVGVWSQIGVGLFYNLVVEAENLFFMAAITVYYYYCRRVRGEDKETCDGINNFGYASIPASDVV</sequence>
<dbReference type="EMBL" id="CP136896">
    <property type="protein sequence ID" value="WOL12816.1"/>
    <property type="molecule type" value="Genomic_DNA"/>
</dbReference>
<name>A0AAQ3QHF3_9LILI</name>
<dbReference type="PANTHER" id="PTHR34483:SF7">
    <property type="entry name" value="TRANSMEMBRANE PROTEIN"/>
    <property type="match status" value="1"/>
</dbReference>
<accession>A0AAQ3QHF3</accession>
<feature type="transmembrane region" description="Helical" evidence="1">
    <location>
        <begin position="270"/>
        <end position="290"/>
    </location>
</feature>
<feature type="transmembrane region" description="Helical" evidence="1">
    <location>
        <begin position="181"/>
        <end position="204"/>
    </location>
</feature>
<keyword evidence="1" id="KW-1133">Transmembrane helix</keyword>
<gene>
    <name evidence="2" type="ORF">Cni_G21584</name>
</gene>
<dbReference type="PANTHER" id="PTHR34483">
    <property type="entry name" value="OS09G0129800 PROTEIN"/>
    <property type="match status" value="1"/>
</dbReference>
<feature type="transmembrane region" description="Helical" evidence="1">
    <location>
        <begin position="134"/>
        <end position="160"/>
    </location>
</feature>
<proteinExistence type="predicted"/>
<evidence type="ECO:0000256" key="1">
    <source>
        <dbReference type="SAM" id="Phobius"/>
    </source>
</evidence>
<protein>
    <submittedName>
        <fullName evidence="2">Uncharacterized protein</fullName>
    </submittedName>
</protein>
<organism evidence="2 3">
    <name type="scientific">Canna indica</name>
    <name type="common">Indian-shot</name>
    <dbReference type="NCBI Taxonomy" id="4628"/>
    <lineage>
        <taxon>Eukaryota</taxon>
        <taxon>Viridiplantae</taxon>
        <taxon>Streptophyta</taxon>
        <taxon>Embryophyta</taxon>
        <taxon>Tracheophyta</taxon>
        <taxon>Spermatophyta</taxon>
        <taxon>Magnoliopsida</taxon>
        <taxon>Liliopsida</taxon>
        <taxon>Zingiberales</taxon>
        <taxon>Cannaceae</taxon>
        <taxon>Canna</taxon>
    </lineage>
</organism>
<evidence type="ECO:0000313" key="2">
    <source>
        <dbReference type="EMBL" id="WOL12816.1"/>
    </source>
</evidence>
<keyword evidence="3" id="KW-1185">Reference proteome</keyword>
<evidence type="ECO:0000313" key="3">
    <source>
        <dbReference type="Proteomes" id="UP001327560"/>
    </source>
</evidence>
<feature type="transmembrane region" description="Helical" evidence="1">
    <location>
        <begin position="77"/>
        <end position="101"/>
    </location>
</feature>
<keyword evidence="1" id="KW-0472">Membrane</keyword>
<feature type="transmembrane region" description="Helical" evidence="1">
    <location>
        <begin position="216"/>
        <end position="249"/>
    </location>
</feature>
<feature type="transmembrane region" description="Helical" evidence="1">
    <location>
        <begin position="310"/>
        <end position="332"/>
    </location>
</feature>
<reference evidence="2 3" key="1">
    <citation type="submission" date="2023-10" db="EMBL/GenBank/DDBJ databases">
        <title>Chromosome-scale genome assembly provides insights into flower coloration mechanisms of Canna indica.</title>
        <authorList>
            <person name="Li C."/>
        </authorList>
    </citation>
    <scope>NUCLEOTIDE SEQUENCE [LARGE SCALE GENOMIC DNA]</scope>
    <source>
        <tissue evidence="2">Flower</tissue>
    </source>
</reference>
<dbReference type="AlphaFoldDB" id="A0AAQ3QHF3"/>
<keyword evidence="1" id="KW-0812">Transmembrane</keyword>